<keyword evidence="8" id="KW-1185">Reference proteome</keyword>
<dbReference type="PANTHER" id="PTHR15326:SF2">
    <property type="entry name" value="PROTEIN TAMOZHENNIC"/>
    <property type="match status" value="1"/>
</dbReference>
<dbReference type="PROSITE" id="PS50199">
    <property type="entry name" value="ZF_RANBP2_2"/>
    <property type="match status" value="1"/>
</dbReference>
<dbReference type="Proteomes" id="UP001233172">
    <property type="component" value="Unassembled WGS sequence"/>
</dbReference>
<keyword evidence="2 4" id="KW-0863">Zinc-finger</keyword>
<evidence type="ECO:0000256" key="2">
    <source>
        <dbReference type="ARBA" id="ARBA00022771"/>
    </source>
</evidence>
<dbReference type="GO" id="GO:0005737">
    <property type="term" value="C:cytoplasm"/>
    <property type="evidence" value="ECO:0007669"/>
    <property type="project" value="TreeGrafter"/>
</dbReference>
<feature type="compositionally biased region" description="Low complexity" evidence="5">
    <location>
        <begin position="398"/>
        <end position="411"/>
    </location>
</feature>
<evidence type="ECO:0000313" key="7">
    <source>
        <dbReference type="EMBL" id="KAK0044440.1"/>
    </source>
</evidence>
<feature type="region of interest" description="Disordered" evidence="5">
    <location>
        <begin position="372"/>
        <end position="443"/>
    </location>
</feature>
<evidence type="ECO:0000313" key="8">
    <source>
        <dbReference type="Proteomes" id="UP001233172"/>
    </source>
</evidence>
<dbReference type="EMBL" id="JASAOG010000198">
    <property type="protein sequence ID" value="KAK0044440.1"/>
    <property type="molecule type" value="Genomic_DNA"/>
</dbReference>
<dbReference type="GO" id="GO:0008270">
    <property type="term" value="F:zinc ion binding"/>
    <property type="evidence" value="ECO:0007669"/>
    <property type="project" value="UniProtKB-KW"/>
</dbReference>
<gene>
    <name evidence="7" type="ORF">Bpfe_026125</name>
</gene>
<dbReference type="PANTHER" id="PTHR15326">
    <property type="entry name" value="SPERMATOGENESIS-ASSOCIATED PROTEIN 2/TAMOZHENNIC"/>
    <property type="match status" value="1"/>
</dbReference>
<dbReference type="SMART" id="SM00547">
    <property type="entry name" value="ZnF_RBZ"/>
    <property type="match status" value="2"/>
</dbReference>
<dbReference type="AlphaFoldDB" id="A0AAD8AXY6"/>
<dbReference type="PROSITE" id="PS01358">
    <property type="entry name" value="ZF_RANBP2_1"/>
    <property type="match status" value="1"/>
</dbReference>
<feature type="domain" description="RanBP2-type" evidence="6">
    <location>
        <begin position="588"/>
        <end position="613"/>
    </location>
</feature>
<evidence type="ECO:0000259" key="6">
    <source>
        <dbReference type="PROSITE" id="PS50199"/>
    </source>
</evidence>
<dbReference type="InterPro" id="IPR048839">
    <property type="entry name" value="SPATA2_PUB-like"/>
</dbReference>
<dbReference type="Gene3D" id="1.20.58.2190">
    <property type="match status" value="1"/>
</dbReference>
<sequence>MSEPITKARGLYIKLHQHQAFLTDRDKENLTLDIRKFISISIKEISSHEALYTNSVLLHMLKIAVALRCTDNDDLMPIARAFDSLEKYLLLLVEQPWKPEFRRIKTYGGFYRTKIKYVLPNCDTIFELAGYHLFSEGSLMIFNGPIQKIKLLLLAFDCKVSSTLCTMIVEHYHRMKGLGLCLDDAVSNFMQNKNNDYPLIKSVPHSKPNIDFINGHLIHFDSQFDQLDITPPAIPKRQPLPNGSNGRKSNVRHESELILFSPPALPERVSAPIIDSSPINSVLPPNIPPLLSDNMIPEAFVPEVWPDLQQGTSDDHIRESLKIVEQKNIKPYGAVPSYENLSRQDEFKYLNYNAVPQYSKMSATMQGINSVAGLTHPANPRSRQGSSQSSYDEGIDLSRSSGMSSSKYYPSVHGTNPTSQHLKPSFSPSFMDQGYRTGPPSEGAYAQSSNYLFQQPTIYHAPNILTDGYMARQAAGPPPIPSRTLKPSYTAKPVQEDVGDSVNGSDLFSPTALARGQSQSEIIMSQTYKVGPTTPNLALPSSKQSHLRDKMSISKANSLKYSGKGHLVEQHLTGTRSAHSMDLTLLLWRCKSCTAENSASENVCFACSCSRKGPDTSLQPECGKTHKACPKCTYENAPSRTECEMCREKLLDKFTYV</sequence>
<feature type="compositionally biased region" description="Polar residues" evidence="5">
    <location>
        <begin position="413"/>
        <end position="430"/>
    </location>
</feature>
<evidence type="ECO:0000256" key="3">
    <source>
        <dbReference type="ARBA" id="ARBA00022833"/>
    </source>
</evidence>
<accession>A0AAD8AXY6</accession>
<evidence type="ECO:0000256" key="1">
    <source>
        <dbReference type="ARBA" id="ARBA00022723"/>
    </source>
</evidence>
<proteinExistence type="predicted"/>
<comment type="caution">
    <text evidence="7">The sequence shown here is derived from an EMBL/GenBank/DDBJ whole genome shotgun (WGS) entry which is preliminary data.</text>
</comment>
<feature type="compositionally biased region" description="Polar residues" evidence="5">
    <location>
        <begin position="381"/>
        <end position="391"/>
    </location>
</feature>
<reference evidence="7" key="2">
    <citation type="submission" date="2023-04" db="EMBL/GenBank/DDBJ databases">
        <authorList>
            <person name="Bu L."/>
            <person name="Lu L."/>
            <person name="Laidemitt M.R."/>
            <person name="Zhang S.M."/>
            <person name="Mutuku M."/>
            <person name="Mkoji G."/>
            <person name="Steinauer M."/>
            <person name="Loker E.S."/>
        </authorList>
    </citation>
    <scope>NUCLEOTIDE SEQUENCE</scope>
    <source>
        <strain evidence="7">KasaAsao</strain>
        <tissue evidence="7">Whole Snail</tissue>
    </source>
</reference>
<name>A0AAD8AXY6_BIOPF</name>
<dbReference type="Pfam" id="PF21388">
    <property type="entry name" value="SPATA2_PUB-like"/>
    <property type="match status" value="1"/>
</dbReference>
<dbReference type="SUPFAM" id="SSF143503">
    <property type="entry name" value="PUG domain-like"/>
    <property type="match status" value="1"/>
</dbReference>
<dbReference type="InterPro" id="IPR036339">
    <property type="entry name" value="PUB-like_dom_sf"/>
</dbReference>
<keyword evidence="1" id="KW-0479">Metal-binding</keyword>
<dbReference type="InterPro" id="IPR001876">
    <property type="entry name" value="Znf_RanBP2"/>
</dbReference>
<dbReference type="Pfam" id="PF00641">
    <property type="entry name" value="Zn_ribbon_RanBP"/>
    <property type="match status" value="2"/>
</dbReference>
<keyword evidence="3" id="KW-0862">Zinc</keyword>
<protein>
    <submittedName>
        <fullName evidence="7">SPATA2</fullName>
    </submittedName>
</protein>
<evidence type="ECO:0000256" key="5">
    <source>
        <dbReference type="SAM" id="MobiDB-lite"/>
    </source>
</evidence>
<evidence type="ECO:0000256" key="4">
    <source>
        <dbReference type="PROSITE-ProRule" id="PRU00322"/>
    </source>
</evidence>
<organism evidence="7 8">
    <name type="scientific">Biomphalaria pfeifferi</name>
    <name type="common">Bloodfluke planorb</name>
    <name type="synonym">Freshwater snail</name>
    <dbReference type="NCBI Taxonomy" id="112525"/>
    <lineage>
        <taxon>Eukaryota</taxon>
        <taxon>Metazoa</taxon>
        <taxon>Spiralia</taxon>
        <taxon>Lophotrochozoa</taxon>
        <taxon>Mollusca</taxon>
        <taxon>Gastropoda</taxon>
        <taxon>Heterobranchia</taxon>
        <taxon>Euthyneura</taxon>
        <taxon>Panpulmonata</taxon>
        <taxon>Hygrophila</taxon>
        <taxon>Lymnaeoidea</taxon>
        <taxon>Planorbidae</taxon>
        <taxon>Biomphalaria</taxon>
    </lineage>
</organism>
<reference evidence="7" key="1">
    <citation type="journal article" date="2023" name="PLoS Negl. Trop. Dis.">
        <title>A genome sequence for Biomphalaria pfeifferi, the major vector snail for the human-infecting parasite Schistosoma mansoni.</title>
        <authorList>
            <person name="Bu L."/>
            <person name="Lu L."/>
            <person name="Laidemitt M.R."/>
            <person name="Zhang S.M."/>
            <person name="Mutuku M."/>
            <person name="Mkoji G."/>
            <person name="Steinauer M."/>
            <person name="Loker E.S."/>
        </authorList>
    </citation>
    <scope>NUCLEOTIDE SEQUENCE</scope>
    <source>
        <strain evidence="7">KasaAsao</strain>
    </source>
</reference>